<accession>A0A8D8DT39</accession>
<sequence>MDQDSSEPREEPTAETSTDSGVAMETTTTRDEGNSSTESEPESEPSPVAADIVAEVRELYRNASKLDVLIRLVQSRTVELRYQRQLQICQAAFEEGVKEKTRLQLDLAYYDKMLAVLQRGACEAKSQLATVTQQHGEAVRMVEKLDLKRTELIREEQLIKAELAGYREKFEEMQREMQDRATRFEADRRRCDQLQVQLDKLTEANKAYQKTVSDSEVKQRSMVSAHSARLNEMENLRADLEAKLKDAQDRIEREQRANALLKEHTDTVLQEKTQLAMDLAMVENRIAAMEADFNRETAALEAKWKAMVEEETARMNDKIAEMVRATQELTAEKDSLVAKLAKQKEATAEMEAKLGGMQTILDDRNNEIFSLHSKINAEQKRFEEAKQQHSQETAKSNNQLSNLLKESTEKDSKIARLEQNITDQNNALSTIKSQLESKDAEINQLKEQHLNVGHYLAEIRQLEAQLEKRRASTETAQITSTPASILDSSDELPAKRSCVSPSYSTFQGSVQRRSFFKRSASVTASANLMNLNLNVSSVSTVNVDDEPMDLGNLSSVSAASSSVRPVKPFFRREKK</sequence>
<protein>
    <submittedName>
        <fullName evidence="2">(northern house mosquito) hypothetical protein</fullName>
    </submittedName>
</protein>
<dbReference type="AlphaFoldDB" id="A0A8D8DT39"/>
<dbReference type="EMBL" id="HBUE01173440">
    <property type="protein sequence ID" value="CAG6516499.1"/>
    <property type="molecule type" value="Transcribed_RNA"/>
</dbReference>
<name>A0A8D8DT39_CULPI</name>
<proteinExistence type="predicted"/>
<feature type="region of interest" description="Disordered" evidence="1">
    <location>
        <begin position="1"/>
        <end position="48"/>
    </location>
</feature>
<dbReference type="SUPFAM" id="SSF57997">
    <property type="entry name" value="Tropomyosin"/>
    <property type="match status" value="1"/>
</dbReference>
<reference evidence="2" key="1">
    <citation type="submission" date="2021-05" db="EMBL/GenBank/DDBJ databases">
        <authorList>
            <person name="Alioto T."/>
            <person name="Alioto T."/>
            <person name="Gomez Garrido J."/>
        </authorList>
    </citation>
    <scope>NUCLEOTIDE SEQUENCE</scope>
</reference>
<feature type="compositionally biased region" description="Polar residues" evidence="1">
    <location>
        <begin position="390"/>
        <end position="405"/>
    </location>
</feature>
<dbReference type="EMBL" id="HBUE01278909">
    <property type="protein sequence ID" value="CAG6567998.1"/>
    <property type="molecule type" value="Transcribed_RNA"/>
</dbReference>
<evidence type="ECO:0000313" key="2">
    <source>
        <dbReference type="EMBL" id="CAG6516499.1"/>
    </source>
</evidence>
<organism evidence="2">
    <name type="scientific">Culex pipiens</name>
    <name type="common">House mosquito</name>
    <dbReference type="NCBI Taxonomy" id="7175"/>
    <lineage>
        <taxon>Eukaryota</taxon>
        <taxon>Metazoa</taxon>
        <taxon>Ecdysozoa</taxon>
        <taxon>Arthropoda</taxon>
        <taxon>Hexapoda</taxon>
        <taxon>Insecta</taxon>
        <taxon>Pterygota</taxon>
        <taxon>Neoptera</taxon>
        <taxon>Endopterygota</taxon>
        <taxon>Diptera</taxon>
        <taxon>Nematocera</taxon>
        <taxon>Culicoidea</taxon>
        <taxon>Culicidae</taxon>
        <taxon>Culicinae</taxon>
        <taxon>Culicini</taxon>
        <taxon>Culex</taxon>
        <taxon>Culex</taxon>
    </lineage>
</organism>
<feature type="region of interest" description="Disordered" evidence="1">
    <location>
        <begin position="384"/>
        <end position="405"/>
    </location>
</feature>
<dbReference type="Gene3D" id="1.10.287.1490">
    <property type="match status" value="1"/>
</dbReference>
<evidence type="ECO:0000256" key="1">
    <source>
        <dbReference type="SAM" id="MobiDB-lite"/>
    </source>
</evidence>
<feature type="compositionally biased region" description="Basic and acidic residues" evidence="1">
    <location>
        <begin position="1"/>
        <end position="12"/>
    </location>
</feature>